<dbReference type="AlphaFoldDB" id="A0A6J7QJ79"/>
<dbReference type="Pfam" id="PF07291">
    <property type="entry name" value="MauE"/>
    <property type="match status" value="1"/>
</dbReference>
<dbReference type="InterPro" id="IPR009908">
    <property type="entry name" value="Methylamine_util_MauE"/>
</dbReference>
<keyword evidence="4 5" id="KW-0472">Membrane</keyword>
<evidence type="ECO:0000256" key="1">
    <source>
        <dbReference type="ARBA" id="ARBA00004141"/>
    </source>
</evidence>
<dbReference type="GO" id="GO:0016020">
    <property type="term" value="C:membrane"/>
    <property type="evidence" value="ECO:0007669"/>
    <property type="project" value="UniProtKB-SubCell"/>
</dbReference>
<evidence type="ECO:0000313" key="8">
    <source>
        <dbReference type="EMBL" id="CAB5065350.1"/>
    </source>
</evidence>
<keyword evidence="2 5" id="KW-0812">Transmembrane</keyword>
<evidence type="ECO:0000259" key="6">
    <source>
        <dbReference type="Pfam" id="PF07291"/>
    </source>
</evidence>
<reference evidence="7" key="1">
    <citation type="submission" date="2020-05" db="EMBL/GenBank/DDBJ databases">
        <authorList>
            <person name="Chiriac C."/>
            <person name="Salcher M."/>
            <person name="Ghai R."/>
            <person name="Kavagutti S V."/>
        </authorList>
    </citation>
    <scope>NUCLEOTIDE SEQUENCE</scope>
</reference>
<comment type="subcellular location">
    <subcellularLocation>
        <location evidence="1">Membrane</location>
        <topology evidence="1">Multi-pass membrane protein</topology>
    </subcellularLocation>
</comment>
<evidence type="ECO:0000256" key="4">
    <source>
        <dbReference type="ARBA" id="ARBA00023136"/>
    </source>
</evidence>
<dbReference type="EMBL" id="CAFBQU010000020">
    <property type="protein sequence ID" value="CAB5065350.1"/>
    <property type="molecule type" value="Genomic_DNA"/>
</dbReference>
<gene>
    <name evidence="7" type="ORF">UFOPK4098_00675</name>
    <name evidence="8" type="ORF">UFOPK4347_00915</name>
</gene>
<sequence>MNALRVLVSMALGLMFVWAGVSKLAQGKEWSISTTPFSTGRTFIDALVKWALPWCEVVLGALLIAQVALVVTGVAACILLAGFTVRIVQLLRRGETPSCRCFGAVSRAPLSMNHVWRNVVFLILSVLVVVAA</sequence>
<feature type="transmembrane region" description="Helical" evidence="5">
    <location>
        <begin position="115"/>
        <end position="131"/>
    </location>
</feature>
<accession>A0A6J7QJ79</accession>
<dbReference type="GO" id="GO:0030416">
    <property type="term" value="P:methylamine metabolic process"/>
    <property type="evidence" value="ECO:0007669"/>
    <property type="project" value="InterPro"/>
</dbReference>
<evidence type="ECO:0000256" key="2">
    <source>
        <dbReference type="ARBA" id="ARBA00022692"/>
    </source>
</evidence>
<keyword evidence="3 5" id="KW-1133">Transmembrane helix</keyword>
<dbReference type="EMBL" id="CAFBPN010000027">
    <property type="protein sequence ID" value="CAB5017758.1"/>
    <property type="molecule type" value="Genomic_DNA"/>
</dbReference>
<protein>
    <submittedName>
        <fullName evidence="7">Unannotated protein</fullName>
    </submittedName>
</protein>
<evidence type="ECO:0000313" key="7">
    <source>
        <dbReference type="EMBL" id="CAB5017758.1"/>
    </source>
</evidence>
<name>A0A6J7QJ79_9ZZZZ</name>
<feature type="transmembrane region" description="Helical" evidence="5">
    <location>
        <begin position="51"/>
        <end position="83"/>
    </location>
</feature>
<evidence type="ECO:0000256" key="3">
    <source>
        <dbReference type="ARBA" id="ARBA00022989"/>
    </source>
</evidence>
<organism evidence="7">
    <name type="scientific">freshwater metagenome</name>
    <dbReference type="NCBI Taxonomy" id="449393"/>
    <lineage>
        <taxon>unclassified sequences</taxon>
        <taxon>metagenomes</taxon>
        <taxon>ecological metagenomes</taxon>
    </lineage>
</organism>
<feature type="domain" description="Methylamine utilisation protein MauE" evidence="6">
    <location>
        <begin position="1"/>
        <end position="129"/>
    </location>
</feature>
<evidence type="ECO:0000256" key="5">
    <source>
        <dbReference type="SAM" id="Phobius"/>
    </source>
</evidence>
<proteinExistence type="predicted"/>